<sequence length="31" mass="3514">MNISKHHHIHAALDKFYCTSMHRSGNLLPGP</sequence>
<name>A0A0K2USF7_LEPSM</name>
<protein>
    <submittedName>
        <fullName evidence="1">Uncharacterized protein</fullName>
    </submittedName>
</protein>
<dbReference type="AlphaFoldDB" id="A0A0K2USF7"/>
<accession>A0A0K2USF7</accession>
<reference evidence="1" key="1">
    <citation type="submission" date="2014-05" db="EMBL/GenBank/DDBJ databases">
        <authorList>
            <person name="Chronopoulou M."/>
        </authorList>
    </citation>
    <scope>NUCLEOTIDE SEQUENCE</scope>
    <source>
        <tissue evidence="1">Whole organism</tissue>
    </source>
</reference>
<dbReference type="EMBL" id="HACA01023285">
    <property type="protein sequence ID" value="CDW40646.1"/>
    <property type="molecule type" value="Transcribed_RNA"/>
</dbReference>
<organism evidence="1">
    <name type="scientific">Lepeophtheirus salmonis</name>
    <name type="common">Salmon louse</name>
    <name type="synonym">Caligus salmonis</name>
    <dbReference type="NCBI Taxonomy" id="72036"/>
    <lineage>
        <taxon>Eukaryota</taxon>
        <taxon>Metazoa</taxon>
        <taxon>Ecdysozoa</taxon>
        <taxon>Arthropoda</taxon>
        <taxon>Crustacea</taxon>
        <taxon>Multicrustacea</taxon>
        <taxon>Hexanauplia</taxon>
        <taxon>Copepoda</taxon>
        <taxon>Siphonostomatoida</taxon>
        <taxon>Caligidae</taxon>
        <taxon>Lepeophtheirus</taxon>
    </lineage>
</organism>
<proteinExistence type="predicted"/>
<evidence type="ECO:0000313" key="1">
    <source>
        <dbReference type="EMBL" id="CDW40646.1"/>
    </source>
</evidence>